<dbReference type="EMBL" id="VBSB01000017">
    <property type="protein sequence ID" value="NTY62582.1"/>
    <property type="molecule type" value="Genomic_DNA"/>
</dbReference>
<feature type="region of interest" description="Disordered" evidence="1">
    <location>
        <begin position="1"/>
        <end position="62"/>
    </location>
</feature>
<organism evidence="2 3">
    <name type="scientific">Mycolicibacterium sphagni</name>
    <dbReference type="NCBI Taxonomy" id="1786"/>
    <lineage>
        <taxon>Bacteria</taxon>
        <taxon>Bacillati</taxon>
        <taxon>Actinomycetota</taxon>
        <taxon>Actinomycetes</taxon>
        <taxon>Mycobacteriales</taxon>
        <taxon>Mycobacteriaceae</taxon>
        <taxon>Mycolicibacterium</taxon>
    </lineage>
</organism>
<gene>
    <name evidence="2" type="ORF">FEG63_23885</name>
</gene>
<protein>
    <submittedName>
        <fullName evidence="2">Uncharacterized protein</fullName>
    </submittedName>
</protein>
<feature type="compositionally biased region" description="Acidic residues" evidence="1">
    <location>
        <begin position="14"/>
        <end position="23"/>
    </location>
</feature>
<keyword evidence="3" id="KW-1185">Reference proteome</keyword>
<evidence type="ECO:0000313" key="2">
    <source>
        <dbReference type="EMBL" id="NTY62582.1"/>
    </source>
</evidence>
<name>A0ABX2K4C0_9MYCO</name>
<comment type="caution">
    <text evidence="2">The sequence shown here is derived from an EMBL/GenBank/DDBJ whole genome shotgun (WGS) entry which is preliminary data.</text>
</comment>
<proteinExistence type="predicted"/>
<reference evidence="2 3" key="1">
    <citation type="submission" date="2019-05" db="EMBL/GenBank/DDBJ databases">
        <title>Mycolicibacterium sphagni ENV482 genome assembly.</title>
        <authorList>
            <person name="Chen W."/>
            <person name="Faulkner N.W."/>
            <person name="Hyman M.R."/>
        </authorList>
    </citation>
    <scope>NUCLEOTIDE SEQUENCE [LARGE SCALE GENOMIC DNA]</scope>
    <source>
        <strain evidence="2 3">ENV482</strain>
    </source>
</reference>
<evidence type="ECO:0000313" key="3">
    <source>
        <dbReference type="Proteomes" id="UP000708347"/>
    </source>
</evidence>
<feature type="region of interest" description="Disordered" evidence="1">
    <location>
        <begin position="117"/>
        <end position="189"/>
    </location>
</feature>
<evidence type="ECO:0000256" key="1">
    <source>
        <dbReference type="SAM" id="MobiDB-lite"/>
    </source>
</evidence>
<dbReference type="Proteomes" id="UP000708347">
    <property type="component" value="Unassembled WGS sequence"/>
</dbReference>
<sequence length="189" mass="20122">MSQPLHATARPITDDDPDFDEDIPTSTPPQRCHPDNESTARPGALTNGQPHHGDHVSAGRAGSNTCHATGCGIACTGFMCEPHFKLVPPAMRMVIESSPDLDAVPPAIAKAAIAEVAHREARSKPKTRQNQTPPAAGDTAPKPAATETRPKPASRKSRAKPSGDKPLRRNPVQLALFGDDQVLTKGKRR</sequence>
<dbReference type="RefSeq" id="WP_174400296.1">
    <property type="nucleotide sequence ID" value="NZ_VBSB01000017.1"/>
</dbReference>
<accession>A0ABX2K4C0</accession>